<feature type="transmembrane region" description="Helical" evidence="7">
    <location>
        <begin position="144"/>
        <end position="164"/>
    </location>
</feature>
<protein>
    <submittedName>
        <fullName evidence="8">Uncharacterized protein</fullName>
    </submittedName>
</protein>
<keyword evidence="3 7" id="KW-0812">Transmembrane</keyword>
<feature type="compositionally biased region" description="Pro residues" evidence="6">
    <location>
        <begin position="393"/>
        <end position="402"/>
    </location>
</feature>
<dbReference type="PANTHER" id="PTHR19432:SF35">
    <property type="entry name" value="SOLUTE CARRIER FAMILY 45 MEMBER 3 ISOFORM X1"/>
    <property type="match status" value="1"/>
</dbReference>
<dbReference type="AlphaFoldDB" id="A0A0L0DDF6"/>
<feature type="region of interest" description="Disordered" evidence="6">
    <location>
        <begin position="388"/>
        <end position="424"/>
    </location>
</feature>
<dbReference type="PANTHER" id="PTHR19432">
    <property type="entry name" value="SUGAR TRANSPORTER"/>
    <property type="match status" value="1"/>
</dbReference>
<keyword evidence="5 7" id="KW-0472">Membrane</keyword>
<organism evidence="8 9">
    <name type="scientific">Thecamonas trahens ATCC 50062</name>
    <dbReference type="NCBI Taxonomy" id="461836"/>
    <lineage>
        <taxon>Eukaryota</taxon>
        <taxon>Apusozoa</taxon>
        <taxon>Apusomonadida</taxon>
        <taxon>Apusomonadidae</taxon>
        <taxon>Thecamonas</taxon>
    </lineage>
</organism>
<evidence type="ECO:0000256" key="7">
    <source>
        <dbReference type="SAM" id="Phobius"/>
    </source>
</evidence>
<feature type="transmembrane region" description="Helical" evidence="7">
    <location>
        <begin position="735"/>
        <end position="756"/>
    </location>
</feature>
<dbReference type="GO" id="GO:0016020">
    <property type="term" value="C:membrane"/>
    <property type="evidence" value="ECO:0007669"/>
    <property type="project" value="UniProtKB-SubCell"/>
</dbReference>
<dbReference type="Gene3D" id="1.20.1250.20">
    <property type="entry name" value="MFS general substrate transporter like domains"/>
    <property type="match status" value="2"/>
</dbReference>
<dbReference type="GO" id="GO:0008506">
    <property type="term" value="F:sucrose:proton symporter activity"/>
    <property type="evidence" value="ECO:0007669"/>
    <property type="project" value="TreeGrafter"/>
</dbReference>
<dbReference type="RefSeq" id="XP_013757310.1">
    <property type="nucleotide sequence ID" value="XM_013901856.1"/>
</dbReference>
<dbReference type="OrthoDB" id="28755at2759"/>
<evidence type="ECO:0000256" key="2">
    <source>
        <dbReference type="ARBA" id="ARBA00022448"/>
    </source>
</evidence>
<dbReference type="Pfam" id="PF07690">
    <property type="entry name" value="MFS_1"/>
    <property type="match status" value="1"/>
</dbReference>
<feature type="region of interest" description="Disordered" evidence="6">
    <location>
        <begin position="1051"/>
        <end position="1070"/>
    </location>
</feature>
<sequence>MSDNDNQTHGTYIRSSMSTPSGKALHGNGGGGGAIFSIQNSSRAPASFVPPEPPPMPGTPTARSLGFNWPGTRYVASKTPKSMTHAVPSLASYSVGSVDAPLASVSFLVSLSAVGWGLELGYAIEAMYAAPIFLQLGLPLRYVSFVYCLSPILGIFVQPLIAGMSDTCTSRLGRRRPFVIFFGAVAILGLGAFTRVNQMVYGTTTPSHNNHAITIPMAVVFFFLMDFGLDTLMLPARSLLVDAVPPYRQNRAHAIYAGLQGTGAALGYLLGGLRMGEYLTFLGSNAQALFTLVAFVLLLSVIVTNVVARESQWVVVDDDEEAAPPPLCDDNVIDVGDLVASIAHRTVDGNIEAHSPSLSNPDSPHDSPEDDPALVRAAEWSKRVAFLTSEQPGPGPASPRPIHPALGLGPAPSSSDTNSADGEAICDHDHDELLFSPSTQTAADLVAAFTTNPEGITSLLNEAAEDASSPPATVVPLVGPGPGIVVDDDEDDLPSYIAAYNELPSADIETGGCATLAYSGSRGDTSRPGVVFAPEPSETAPLLSHVQTTAADAAGGPLAPAPAAEDDDNDDDDDEVMLGFVETIQAIMGLPRVMVRLMLMTITQWVGVLAFLFFISDWCGSVVFNGDVNAPVTTPAYRDYEDGVRFASLCFAGSSMVTLVWSSLLPRVMRATSLKVTLFGSLSLFAAGCIGCMWIKTKWYAALAIIVGYGLAYASLSVVPYAVAGLVAEKHEAGLFTSIINVSLAIAQLFVSFVGGPVMEQFSVGFFISVSGVVSALGALLAFTLKDKHGKPITFGRKRKRKRKKMFRIEARLGMDAHTYWAEKDTAGFRDQMCAVLNLESMEDLESWNENGFSYSRVQTKPNMALPSMVKNMVGSESFVLVDTIEIAPVVPPYAWSFTTAVSVFTEKTKIKGTVRIVPQGDGSCLQICEGSVAVAVWGVGSVVERLIINGLQETYSKLPAVVEAWNAVRLQYGAGAAPSMGIGARSAFDDGEHSAASGVSLYFDAGAGSASEWGGASLARSPELHRSRARSVETNNFELGFVSAVSAHDYDDEPGRSRGSASASPTGGARPSTYLTLITRTLCCYWCTRSAYHALATHDE</sequence>
<feature type="compositionally biased region" description="Low complexity" evidence="6">
    <location>
        <begin position="554"/>
        <end position="563"/>
    </location>
</feature>
<evidence type="ECO:0000313" key="8">
    <source>
        <dbReference type="EMBL" id="KNC50126.1"/>
    </source>
</evidence>
<keyword evidence="9" id="KW-1185">Reference proteome</keyword>
<dbReference type="GeneID" id="25569832"/>
<feature type="transmembrane region" description="Helical" evidence="7">
    <location>
        <begin position="644"/>
        <end position="664"/>
    </location>
</feature>
<gene>
    <name evidence="8" type="ORF">AMSG_11917</name>
</gene>
<evidence type="ECO:0000256" key="4">
    <source>
        <dbReference type="ARBA" id="ARBA00022989"/>
    </source>
</evidence>
<dbReference type="eggNOG" id="KOG0637">
    <property type="taxonomic scope" value="Eukaryota"/>
</dbReference>
<proteinExistence type="predicted"/>
<feature type="transmembrane region" description="Helical" evidence="7">
    <location>
        <begin position="213"/>
        <end position="233"/>
    </location>
</feature>
<evidence type="ECO:0000313" key="9">
    <source>
        <dbReference type="Proteomes" id="UP000054408"/>
    </source>
</evidence>
<dbReference type="SUPFAM" id="SSF103473">
    <property type="entry name" value="MFS general substrate transporter"/>
    <property type="match status" value="2"/>
</dbReference>
<comment type="subcellular location">
    <subcellularLocation>
        <location evidence="1">Membrane</location>
        <topology evidence="1">Multi-pass membrane protein</topology>
    </subcellularLocation>
</comment>
<feature type="transmembrane region" description="Helical" evidence="7">
    <location>
        <begin position="176"/>
        <end position="193"/>
    </location>
</feature>
<name>A0A0L0DDF6_THETB</name>
<keyword evidence="4 7" id="KW-1133">Transmembrane helix</keyword>
<accession>A0A0L0DDF6</accession>
<dbReference type="InterPro" id="IPR019639">
    <property type="entry name" value="DUF2505"/>
</dbReference>
<feature type="transmembrane region" description="Helical" evidence="7">
    <location>
        <begin position="254"/>
        <end position="276"/>
    </location>
</feature>
<feature type="compositionally biased region" description="Acidic residues" evidence="6">
    <location>
        <begin position="564"/>
        <end position="574"/>
    </location>
</feature>
<keyword evidence="2" id="KW-0813">Transport</keyword>
<evidence type="ECO:0000256" key="5">
    <source>
        <dbReference type="ARBA" id="ARBA00023136"/>
    </source>
</evidence>
<evidence type="ECO:0000256" key="6">
    <source>
        <dbReference type="SAM" id="MobiDB-lite"/>
    </source>
</evidence>
<reference evidence="8 9" key="1">
    <citation type="submission" date="2010-05" db="EMBL/GenBank/DDBJ databases">
        <title>The Genome Sequence of Thecamonas trahens ATCC 50062.</title>
        <authorList>
            <consortium name="The Broad Institute Genome Sequencing Platform"/>
            <person name="Russ C."/>
            <person name="Cuomo C."/>
            <person name="Shea T."/>
            <person name="Young S.K."/>
            <person name="Zeng Q."/>
            <person name="Koehrsen M."/>
            <person name="Haas B."/>
            <person name="Borodovsky M."/>
            <person name="Guigo R."/>
            <person name="Alvarado L."/>
            <person name="Berlin A."/>
            <person name="Bochicchio J."/>
            <person name="Borenstein D."/>
            <person name="Chapman S."/>
            <person name="Chen Z."/>
            <person name="Freedman E."/>
            <person name="Gellesch M."/>
            <person name="Goldberg J."/>
            <person name="Griggs A."/>
            <person name="Gujja S."/>
            <person name="Heilman E."/>
            <person name="Heiman D."/>
            <person name="Hepburn T."/>
            <person name="Howarth C."/>
            <person name="Jen D."/>
            <person name="Larson L."/>
            <person name="Mehta T."/>
            <person name="Park D."/>
            <person name="Pearson M."/>
            <person name="Roberts A."/>
            <person name="Saif S."/>
            <person name="Shenoy N."/>
            <person name="Sisk P."/>
            <person name="Stolte C."/>
            <person name="Sykes S."/>
            <person name="Thomson T."/>
            <person name="Walk T."/>
            <person name="White J."/>
            <person name="Yandava C."/>
            <person name="Burger G."/>
            <person name="Gray M.W."/>
            <person name="Holland P.W.H."/>
            <person name="King N."/>
            <person name="Lang F.B.F."/>
            <person name="Roger A.J."/>
            <person name="Ruiz-Trillo I."/>
            <person name="Lander E."/>
            <person name="Nusbaum C."/>
        </authorList>
    </citation>
    <scope>NUCLEOTIDE SEQUENCE [LARGE SCALE GENOMIC DNA]</scope>
    <source>
        <strain evidence="8 9">ATCC 50062</strain>
    </source>
</reference>
<feature type="region of interest" description="Disordered" evidence="6">
    <location>
        <begin position="554"/>
        <end position="574"/>
    </location>
</feature>
<feature type="compositionally biased region" description="Polar residues" evidence="6">
    <location>
        <begin position="1"/>
        <end position="21"/>
    </location>
</feature>
<feature type="region of interest" description="Disordered" evidence="6">
    <location>
        <begin position="1"/>
        <end position="38"/>
    </location>
</feature>
<evidence type="ECO:0000256" key="1">
    <source>
        <dbReference type="ARBA" id="ARBA00004141"/>
    </source>
</evidence>
<dbReference type="InterPro" id="IPR036259">
    <property type="entry name" value="MFS_trans_sf"/>
</dbReference>
<dbReference type="EMBL" id="GL349459">
    <property type="protein sequence ID" value="KNC50126.1"/>
    <property type="molecule type" value="Genomic_DNA"/>
</dbReference>
<feature type="transmembrane region" description="Helical" evidence="7">
    <location>
        <begin position="288"/>
        <end position="308"/>
    </location>
</feature>
<evidence type="ECO:0000256" key="3">
    <source>
        <dbReference type="ARBA" id="ARBA00022692"/>
    </source>
</evidence>
<feature type="transmembrane region" description="Helical" evidence="7">
    <location>
        <begin position="597"/>
        <end position="624"/>
    </location>
</feature>
<dbReference type="InterPro" id="IPR011701">
    <property type="entry name" value="MFS"/>
</dbReference>
<dbReference type="Proteomes" id="UP000054408">
    <property type="component" value="Unassembled WGS sequence"/>
</dbReference>
<feature type="region of interest" description="Disordered" evidence="6">
    <location>
        <begin position="351"/>
        <end position="371"/>
    </location>
</feature>
<dbReference type="Pfam" id="PF10698">
    <property type="entry name" value="DUF2505"/>
    <property type="match status" value="1"/>
</dbReference>
<feature type="transmembrane region" description="Helical" evidence="7">
    <location>
        <begin position="702"/>
        <end position="723"/>
    </location>
</feature>
<feature type="transmembrane region" description="Helical" evidence="7">
    <location>
        <begin position="762"/>
        <end position="783"/>
    </location>
</feature>